<sequence length="92" mass="10599">YLLRGVILTKDNLIKRNWHGSTQCVFCPHDETIKHLFFQCKLAHSTWPVIQIASGLYPPCSVANIFGNWLHGIDHRFRILLRVGALAMIWSL</sequence>
<keyword evidence="3" id="KW-1185">Reference proteome</keyword>
<reference evidence="2" key="3">
    <citation type="journal article" date="2017" name="Nature">
        <title>Genome sequence of the progenitor of the wheat D genome Aegilops tauschii.</title>
        <authorList>
            <person name="Luo M.C."/>
            <person name="Gu Y.Q."/>
            <person name="Puiu D."/>
            <person name="Wang H."/>
            <person name="Twardziok S.O."/>
            <person name="Deal K.R."/>
            <person name="Huo N."/>
            <person name="Zhu T."/>
            <person name="Wang L."/>
            <person name="Wang Y."/>
            <person name="McGuire P.E."/>
            <person name="Liu S."/>
            <person name="Long H."/>
            <person name="Ramasamy R.K."/>
            <person name="Rodriguez J.C."/>
            <person name="Van S.L."/>
            <person name="Yuan L."/>
            <person name="Wang Z."/>
            <person name="Xia Z."/>
            <person name="Xiao L."/>
            <person name="Anderson O.D."/>
            <person name="Ouyang S."/>
            <person name="Liang Y."/>
            <person name="Zimin A.V."/>
            <person name="Pertea G."/>
            <person name="Qi P."/>
            <person name="Bennetzen J.L."/>
            <person name="Dai X."/>
            <person name="Dawson M.W."/>
            <person name="Muller H.G."/>
            <person name="Kugler K."/>
            <person name="Rivarola-Duarte L."/>
            <person name="Spannagl M."/>
            <person name="Mayer K.F.X."/>
            <person name="Lu F.H."/>
            <person name="Bevan M.W."/>
            <person name="Leroy P."/>
            <person name="Li P."/>
            <person name="You F.M."/>
            <person name="Sun Q."/>
            <person name="Liu Z."/>
            <person name="Lyons E."/>
            <person name="Wicker T."/>
            <person name="Salzberg S.L."/>
            <person name="Devos K.M."/>
            <person name="Dvorak J."/>
        </authorList>
    </citation>
    <scope>NUCLEOTIDE SEQUENCE [LARGE SCALE GENOMIC DNA]</scope>
    <source>
        <strain evidence="2">cv. AL8/78</strain>
    </source>
</reference>
<accession>A0A453HTB0</accession>
<dbReference type="InterPro" id="IPR026960">
    <property type="entry name" value="RVT-Znf"/>
</dbReference>
<dbReference type="Proteomes" id="UP000015105">
    <property type="component" value="Chromosome 4D"/>
</dbReference>
<proteinExistence type="predicted"/>
<reference evidence="3" key="2">
    <citation type="journal article" date="2017" name="Nat. Plants">
        <title>The Aegilops tauschii genome reveals multiple impacts of transposons.</title>
        <authorList>
            <person name="Zhao G."/>
            <person name="Zou C."/>
            <person name="Li K."/>
            <person name="Wang K."/>
            <person name="Li T."/>
            <person name="Gao L."/>
            <person name="Zhang X."/>
            <person name="Wang H."/>
            <person name="Yang Z."/>
            <person name="Liu X."/>
            <person name="Jiang W."/>
            <person name="Mao L."/>
            <person name="Kong X."/>
            <person name="Jiao Y."/>
            <person name="Jia J."/>
        </authorList>
    </citation>
    <scope>NUCLEOTIDE SEQUENCE [LARGE SCALE GENOMIC DNA]</scope>
    <source>
        <strain evidence="3">cv. AL8/78</strain>
    </source>
</reference>
<dbReference type="AlphaFoldDB" id="A0A453HTB0"/>
<feature type="domain" description="Reverse transcriptase zinc-binding" evidence="1">
    <location>
        <begin position="3"/>
        <end position="47"/>
    </location>
</feature>
<name>A0A453HTB0_AEGTS</name>
<protein>
    <recommendedName>
        <fullName evidence="1">Reverse transcriptase zinc-binding domain-containing protein</fullName>
    </recommendedName>
</protein>
<dbReference type="EnsemblPlants" id="AET4Gv20301900.1">
    <property type="protein sequence ID" value="AET4Gv20301900.1"/>
    <property type="gene ID" value="AET4Gv20301900"/>
</dbReference>
<reference evidence="2" key="4">
    <citation type="submission" date="2019-03" db="UniProtKB">
        <authorList>
            <consortium name="EnsemblPlants"/>
        </authorList>
    </citation>
    <scope>IDENTIFICATION</scope>
</reference>
<reference evidence="3" key="1">
    <citation type="journal article" date="2014" name="Science">
        <title>Ancient hybridizations among the ancestral genomes of bread wheat.</title>
        <authorList>
            <consortium name="International Wheat Genome Sequencing Consortium,"/>
            <person name="Marcussen T."/>
            <person name="Sandve S.R."/>
            <person name="Heier L."/>
            <person name="Spannagl M."/>
            <person name="Pfeifer M."/>
            <person name="Jakobsen K.S."/>
            <person name="Wulff B.B."/>
            <person name="Steuernagel B."/>
            <person name="Mayer K.F."/>
            <person name="Olsen O.A."/>
        </authorList>
    </citation>
    <scope>NUCLEOTIDE SEQUENCE [LARGE SCALE GENOMIC DNA]</scope>
    <source>
        <strain evidence="3">cv. AL8/78</strain>
    </source>
</reference>
<evidence type="ECO:0000313" key="2">
    <source>
        <dbReference type="EnsemblPlants" id="AET4Gv20301900.1"/>
    </source>
</evidence>
<evidence type="ECO:0000313" key="3">
    <source>
        <dbReference type="Proteomes" id="UP000015105"/>
    </source>
</evidence>
<dbReference type="Pfam" id="PF13966">
    <property type="entry name" value="zf-RVT"/>
    <property type="match status" value="1"/>
</dbReference>
<organism evidence="2 3">
    <name type="scientific">Aegilops tauschii subsp. strangulata</name>
    <name type="common">Goatgrass</name>
    <dbReference type="NCBI Taxonomy" id="200361"/>
    <lineage>
        <taxon>Eukaryota</taxon>
        <taxon>Viridiplantae</taxon>
        <taxon>Streptophyta</taxon>
        <taxon>Embryophyta</taxon>
        <taxon>Tracheophyta</taxon>
        <taxon>Spermatophyta</taxon>
        <taxon>Magnoliopsida</taxon>
        <taxon>Liliopsida</taxon>
        <taxon>Poales</taxon>
        <taxon>Poaceae</taxon>
        <taxon>BOP clade</taxon>
        <taxon>Pooideae</taxon>
        <taxon>Triticodae</taxon>
        <taxon>Triticeae</taxon>
        <taxon>Triticinae</taxon>
        <taxon>Aegilops</taxon>
    </lineage>
</organism>
<reference evidence="2" key="5">
    <citation type="journal article" date="2021" name="G3 (Bethesda)">
        <title>Aegilops tauschii genome assembly Aet v5.0 features greater sequence contiguity and improved annotation.</title>
        <authorList>
            <person name="Wang L."/>
            <person name="Zhu T."/>
            <person name="Rodriguez J.C."/>
            <person name="Deal K.R."/>
            <person name="Dubcovsky J."/>
            <person name="McGuire P.E."/>
            <person name="Lux T."/>
            <person name="Spannagl M."/>
            <person name="Mayer K.F.X."/>
            <person name="Baldrich P."/>
            <person name="Meyers B.C."/>
            <person name="Huo N."/>
            <person name="Gu Y.Q."/>
            <person name="Zhou H."/>
            <person name="Devos K.M."/>
            <person name="Bennetzen J.L."/>
            <person name="Unver T."/>
            <person name="Budak H."/>
            <person name="Gulick P.J."/>
            <person name="Galiba G."/>
            <person name="Kalapos B."/>
            <person name="Nelson D.R."/>
            <person name="Li P."/>
            <person name="You F.M."/>
            <person name="Luo M.C."/>
            <person name="Dvorak J."/>
        </authorList>
    </citation>
    <scope>NUCLEOTIDE SEQUENCE [LARGE SCALE GENOMIC DNA]</scope>
    <source>
        <strain evidence="2">cv. AL8/78</strain>
    </source>
</reference>
<evidence type="ECO:0000259" key="1">
    <source>
        <dbReference type="Pfam" id="PF13966"/>
    </source>
</evidence>
<dbReference type="Gramene" id="AET4Gv20301900.1">
    <property type="protein sequence ID" value="AET4Gv20301900.1"/>
    <property type="gene ID" value="AET4Gv20301900"/>
</dbReference>